<keyword evidence="1" id="KW-0175">Coiled coil</keyword>
<gene>
    <name evidence="3" type="ORF">FHS18_000622</name>
</gene>
<dbReference type="Proteomes" id="UP000570361">
    <property type="component" value="Unassembled WGS sequence"/>
</dbReference>
<keyword evidence="3" id="KW-0540">Nuclease</keyword>
<accession>A0A7W5AU38</accession>
<evidence type="ECO:0000256" key="2">
    <source>
        <dbReference type="SAM" id="MobiDB-lite"/>
    </source>
</evidence>
<keyword evidence="3" id="KW-0255">Endonuclease</keyword>
<feature type="compositionally biased region" description="Low complexity" evidence="2">
    <location>
        <begin position="9"/>
        <end position="22"/>
    </location>
</feature>
<feature type="region of interest" description="Disordered" evidence="2">
    <location>
        <begin position="1"/>
        <end position="22"/>
    </location>
</feature>
<protein>
    <submittedName>
        <fullName evidence="3">rRNA maturation endonuclease Nob1</fullName>
    </submittedName>
</protein>
<feature type="coiled-coil region" evidence="1">
    <location>
        <begin position="78"/>
        <end position="105"/>
    </location>
</feature>
<evidence type="ECO:0000256" key="1">
    <source>
        <dbReference type="SAM" id="Coils"/>
    </source>
</evidence>
<evidence type="ECO:0000313" key="3">
    <source>
        <dbReference type="EMBL" id="MBB3108594.1"/>
    </source>
</evidence>
<name>A0A7W5AU38_9BACL</name>
<sequence length="200" mass="21887">MSFFDKVKQGASEAAKKAQQSAAEAARKAQQAMEVTKLRGQIAGKEKDQEHIFRQIGEAVYRNHTIAASESADPAAEVDGYLRQLDEIQMEIEMIEERIKHIRADRSCGNCGKAVPFEANFCPDCGAPVAQLEPRVVVEDELEESDEIPLALEEPKPAPVPAMSDGEIRVICSRCLHENELTAKNCVVCGTSLTGAHNHT</sequence>
<dbReference type="GO" id="GO:0004519">
    <property type="term" value="F:endonuclease activity"/>
    <property type="evidence" value="ECO:0007669"/>
    <property type="project" value="UniProtKB-KW"/>
</dbReference>
<dbReference type="EMBL" id="JACHXK010000001">
    <property type="protein sequence ID" value="MBB3108594.1"/>
    <property type="molecule type" value="Genomic_DNA"/>
</dbReference>
<evidence type="ECO:0000313" key="4">
    <source>
        <dbReference type="Proteomes" id="UP000570361"/>
    </source>
</evidence>
<organism evidence="3 4">
    <name type="scientific">Paenibacillus phyllosphaerae</name>
    <dbReference type="NCBI Taxonomy" id="274593"/>
    <lineage>
        <taxon>Bacteria</taxon>
        <taxon>Bacillati</taxon>
        <taxon>Bacillota</taxon>
        <taxon>Bacilli</taxon>
        <taxon>Bacillales</taxon>
        <taxon>Paenibacillaceae</taxon>
        <taxon>Paenibacillus</taxon>
    </lineage>
</organism>
<dbReference type="RefSeq" id="WP_183596827.1">
    <property type="nucleotide sequence ID" value="NZ_JACHXK010000001.1"/>
</dbReference>
<keyword evidence="4" id="KW-1185">Reference proteome</keyword>
<keyword evidence="3" id="KW-0378">Hydrolase</keyword>
<reference evidence="3 4" key="1">
    <citation type="submission" date="2020-08" db="EMBL/GenBank/DDBJ databases">
        <title>Genomic Encyclopedia of Type Strains, Phase III (KMG-III): the genomes of soil and plant-associated and newly described type strains.</title>
        <authorList>
            <person name="Whitman W."/>
        </authorList>
    </citation>
    <scope>NUCLEOTIDE SEQUENCE [LARGE SCALE GENOMIC DNA]</scope>
    <source>
        <strain evidence="3 4">CECT 5862</strain>
    </source>
</reference>
<proteinExistence type="predicted"/>
<dbReference type="AlphaFoldDB" id="A0A7W5AU38"/>
<comment type="caution">
    <text evidence="3">The sequence shown here is derived from an EMBL/GenBank/DDBJ whole genome shotgun (WGS) entry which is preliminary data.</text>
</comment>